<gene>
    <name evidence="2" type="ORF">EB796_011972</name>
</gene>
<feature type="chain" id="PRO_5029538754" description="Secreted protein" evidence="1">
    <location>
        <begin position="21"/>
        <end position="98"/>
    </location>
</feature>
<evidence type="ECO:0000256" key="1">
    <source>
        <dbReference type="SAM" id="SignalP"/>
    </source>
</evidence>
<evidence type="ECO:0008006" key="4">
    <source>
        <dbReference type="Google" id="ProtNLM"/>
    </source>
</evidence>
<comment type="caution">
    <text evidence="2">The sequence shown here is derived from an EMBL/GenBank/DDBJ whole genome shotgun (WGS) entry which is preliminary data.</text>
</comment>
<keyword evidence="1" id="KW-0732">Signal</keyword>
<keyword evidence="3" id="KW-1185">Reference proteome</keyword>
<feature type="signal peptide" evidence="1">
    <location>
        <begin position="1"/>
        <end position="20"/>
    </location>
</feature>
<reference evidence="2" key="1">
    <citation type="submission" date="2020-06" db="EMBL/GenBank/DDBJ databases">
        <title>Draft genome of Bugula neritina, a colonial animal packing powerful symbionts and potential medicines.</title>
        <authorList>
            <person name="Rayko M."/>
        </authorList>
    </citation>
    <scope>NUCLEOTIDE SEQUENCE [LARGE SCALE GENOMIC DNA]</scope>
    <source>
        <strain evidence="2">Kwan_BN1</strain>
    </source>
</reference>
<proteinExistence type="predicted"/>
<sequence>MGTLQSYILLLYSFSNWCAGQLLDNQPIGYKVGQSHSRLFFTCVRWMSYMEVTHLYTASCAPPGAGELCKICCRFHTSISFIQTQCDGIHVSSVHCQL</sequence>
<dbReference type="Proteomes" id="UP000593567">
    <property type="component" value="Unassembled WGS sequence"/>
</dbReference>
<dbReference type="AlphaFoldDB" id="A0A7J7JTL5"/>
<name>A0A7J7JTL5_BUGNE</name>
<evidence type="ECO:0000313" key="3">
    <source>
        <dbReference type="Proteomes" id="UP000593567"/>
    </source>
</evidence>
<protein>
    <recommendedName>
        <fullName evidence="4">Secreted protein</fullName>
    </recommendedName>
</protein>
<evidence type="ECO:0000313" key="2">
    <source>
        <dbReference type="EMBL" id="KAF6029720.1"/>
    </source>
</evidence>
<dbReference type="EMBL" id="VXIV02001794">
    <property type="protein sequence ID" value="KAF6029720.1"/>
    <property type="molecule type" value="Genomic_DNA"/>
</dbReference>
<accession>A0A7J7JTL5</accession>
<organism evidence="2 3">
    <name type="scientific">Bugula neritina</name>
    <name type="common">Brown bryozoan</name>
    <name type="synonym">Sertularia neritina</name>
    <dbReference type="NCBI Taxonomy" id="10212"/>
    <lineage>
        <taxon>Eukaryota</taxon>
        <taxon>Metazoa</taxon>
        <taxon>Spiralia</taxon>
        <taxon>Lophotrochozoa</taxon>
        <taxon>Bryozoa</taxon>
        <taxon>Gymnolaemata</taxon>
        <taxon>Cheilostomatida</taxon>
        <taxon>Flustrina</taxon>
        <taxon>Buguloidea</taxon>
        <taxon>Bugulidae</taxon>
        <taxon>Bugula</taxon>
    </lineage>
</organism>